<name>A0ABT3KMA7_9GAMM</name>
<keyword evidence="2 4" id="KW-0807">Transducer</keyword>
<dbReference type="Pfam" id="PF00672">
    <property type="entry name" value="HAMP"/>
    <property type="match status" value="1"/>
</dbReference>
<accession>A0ABT3KMA7</accession>
<evidence type="ECO:0000313" key="8">
    <source>
        <dbReference type="EMBL" id="MCW4631685.1"/>
    </source>
</evidence>
<dbReference type="Pfam" id="PF00015">
    <property type="entry name" value="MCPsignal"/>
    <property type="match status" value="1"/>
</dbReference>
<protein>
    <submittedName>
        <fullName evidence="8">Methyl-accepting chemotaxis protein</fullName>
    </submittedName>
</protein>
<dbReference type="RefSeq" id="WP_265220992.1">
    <property type="nucleotide sequence ID" value="NZ_JAPEUL010000012.1"/>
</dbReference>
<dbReference type="InterPro" id="IPR032255">
    <property type="entry name" value="HBM"/>
</dbReference>
<dbReference type="PANTHER" id="PTHR32089:SF120">
    <property type="entry name" value="METHYL-ACCEPTING CHEMOTAXIS PROTEIN TLPQ"/>
    <property type="match status" value="1"/>
</dbReference>
<evidence type="ECO:0000259" key="7">
    <source>
        <dbReference type="PROSITE" id="PS50885"/>
    </source>
</evidence>
<keyword evidence="9" id="KW-1185">Reference proteome</keyword>
<comment type="subcellular location">
    <subcellularLocation>
        <location evidence="1">Membrane</location>
    </subcellularLocation>
</comment>
<evidence type="ECO:0000256" key="5">
    <source>
        <dbReference type="SAM" id="Phobius"/>
    </source>
</evidence>
<dbReference type="SMART" id="SM01358">
    <property type="entry name" value="HBM"/>
    <property type="match status" value="1"/>
</dbReference>
<feature type="transmembrane region" description="Helical" evidence="5">
    <location>
        <begin position="20"/>
        <end position="40"/>
    </location>
</feature>
<proteinExistence type="inferred from homology"/>
<dbReference type="EMBL" id="JAPEUL010000012">
    <property type="protein sequence ID" value="MCW4631685.1"/>
    <property type="molecule type" value="Genomic_DNA"/>
</dbReference>
<dbReference type="InterPro" id="IPR004090">
    <property type="entry name" value="Chemotax_Me-accpt_rcpt"/>
</dbReference>
<dbReference type="CDD" id="cd11386">
    <property type="entry name" value="MCP_signal"/>
    <property type="match status" value="1"/>
</dbReference>
<keyword evidence="5" id="KW-0812">Transmembrane</keyword>
<evidence type="ECO:0000313" key="9">
    <source>
        <dbReference type="Proteomes" id="UP001431181"/>
    </source>
</evidence>
<evidence type="ECO:0000256" key="1">
    <source>
        <dbReference type="ARBA" id="ARBA00004370"/>
    </source>
</evidence>
<keyword evidence="5" id="KW-0472">Membrane</keyword>
<gene>
    <name evidence="8" type="ORF">ONZ52_23490</name>
</gene>
<organism evidence="8 9">
    <name type="scientific">Marinomonas rhodophyticola</name>
    <dbReference type="NCBI Taxonomy" id="2992803"/>
    <lineage>
        <taxon>Bacteria</taxon>
        <taxon>Pseudomonadati</taxon>
        <taxon>Pseudomonadota</taxon>
        <taxon>Gammaproteobacteria</taxon>
        <taxon>Oceanospirillales</taxon>
        <taxon>Oceanospirillaceae</taxon>
        <taxon>Marinomonas</taxon>
    </lineage>
</organism>
<dbReference type="Gene3D" id="1.10.287.950">
    <property type="entry name" value="Methyl-accepting chemotaxis protein"/>
    <property type="match status" value="1"/>
</dbReference>
<comment type="caution">
    <text evidence="8">The sequence shown here is derived from an EMBL/GenBank/DDBJ whole genome shotgun (WGS) entry which is preliminary data.</text>
</comment>
<dbReference type="SMART" id="SM00304">
    <property type="entry name" value="HAMP"/>
    <property type="match status" value="2"/>
</dbReference>
<dbReference type="CDD" id="cd06225">
    <property type="entry name" value="HAMP"/>
    <property type="match status" value="1"/>
</dbReference>
<comment type="similarity">
    <text evidence="3">Belongs to the methyl-accepting chemotaxis (MCP) protein family.</text>
</comment>
<sequence>MKKFLENRLIGTKLGLGFGSVLILVLIVGMAGISGVNTLLSRADKVRLSNDLDDALIDVRFARERFMLSGSSEDKNTLINRAEIFSTYVDKAKTLYNGADIRDIVKKTDMDLVEYKKAISTLAEARQKWEAVDNNANVIRDKIFDNYSGIIGQLSQSNDTDVLISAQDISRNWYALTFAINTYVSKKENIPLKLVTTDFQSIVAATQRLAVPDELNNVKQETLSLLSQYDTLGKSNPAVNNELMTSKDNIMAIASRMDKNIDLITVLQEQRSKEDGNTISLIVTAITAIAILMGIFFALIIRHMIVTPMKEVMAAVEKIASGDLTQQLHTDRKDELGRLYNNIGTMSTTLNTLISEVVSGVLNLSSTSEQLETISKQSQKMMLSQKDETDQVATAINEMSSTVAEVARNAETAAEATTEADKIVNQGNQMVSGVVASIGSLASDLTATSKSMEHLKTRTDNVGNVLEVIKAVAEQTNLLALNAAIEAARAGEAGRGFAVVADEVRGLASRTQSSAKEIEDLIIELQNGAQDSLEKMLTSRDLSTSNAEQAKEVLTLFANISKQVGYMQDMGLQIATASEEQSQVSEEINRSVENVRLLADETAEGSAESVRAVSNLRTLSHQLKSLTERFKIS</sequence>
<reference evidence="8" key="1">
    <citation type="submission" date="2022-11" db="EMBL/GenBank/DDBJ databases">
        <title>Marinomonas sp. nov., isolated from marine algae.</title>
        <authorList>
            <person name="Choi D.G."/>
            <person name="Kim J.M."/>
            <person name="Lee J.K."/>
            <person name="Baek J.H."/>
            <person name="Jeon C.O."/>
        </authorList>
    </citation>
    <scope>NUCLEOTIDE SEQUENCE</scope>
    <source>
        <strain evidence="8">KJ51-3</strain>
    </source>
</reference>
<evidence type="ECO:0000259" key="6">
    <source>
        <dbReference type="PROSITE" id="PS50111"/>
    </source>
</evidence>
<dbReference type="PRINTS" id="PR00260">
    <property type="entry name" value="CHEMTRNSDUCR"/>
</dbReference>
<dbReference type="InterPro" id="IPR004089">
    <property type="entry name" value="MCPsignal_dom"/>
</dbReference>
<dbReference type="SMART" id="SM00283">
    <property type="entry name" value="MA"/>
    <property type="match status" value="1"/>
</dbReference>
<evidence type="ECO:0000256" key="4">
    <source>
        <dbReference type="PROSITE-ProRule" id="PRU00284"/>
    </source>
</evidence>
<evidence type="ECO:0000256" key="3">
    <source>
        <dbReference type="ARBA" id="ARBA00029447"/>
    </source>
</evidence>
<feature type="domain" description="HAMP" evidence="7">
    <location>
        <begin position="303"/>
        <end position="355"/>
    </location>
</feature>
<dbReference type="PROSITE" id="PS50111">
    <property type="entry name" value="CHEMOTAXIS_TRANSDUC_2"/>
    <property type="match status" value="1"/>
</dbReference>
<dbReference type="PANTHER" id="PTHR32089">
    <property type="entry name" value="METHYL-ACCEPTING CHEMOTAXIS PROTEIN MCPB"/>
    <property type="match status" value="1"/>
</dbReference>
<feature type="domain" description="Methyl-accepting transducer" evidence="6">
    <location>
        <begin position="360"/>
        <end position="596"/>
    </location>
</feature>
<feature type="transmembrane region" description="Helical" evidence="5">
    <location>
        <begin position="279"/>
        <end position="301"/>
    </location>
</feature>
<dbReference type="PROSITE" id="PS50885">
    <property type="entry name" value="HAMP"/>
    <property type="match status" value="1"/>
</dbReference>
<keyword evidence="5" id="KW-1133">Transmembrane helix</keyword>
<evidence type="ECO:0000256" key="2">
    <source>
        <dbReference type="ARBA" id="ARBA00023224"/>
    </source>
</evidence>
<dbReference type="Proteomes" id="UP001431181">
    <property type="component" value="Unassembled WGS sequence"/>
</dbReference>
<dbReference type="SUPFAM" id="SSF58104">
    <property type="entry name" value="Methyl-accepting chemotaxis protein (MCP) signaling domain"/>
    <property type="match status" value="1"/>
</dbReference>
<dbReference type="InterPro" id="IPR003660">
    <property type="entry name" value="HAMP_dom"/>
</dbReference>